<comment type="caution">
    <text evidence="2">The sequence shown here is derived from an EMBL/GenBank/DDBJ whole genome shotgun (WGS) entry which is preliminary data.</text>
</comment>
<reference evidence="2" key="1">
    <citation type="submission" date="2023-06" db="EMBL/GenBank/DDBJ databases">
        <authorList>
            <consortium name="Lawrence Berkeley National Laboratory"/>
            <person name="Ahrendt S."/>
            <person name="Sahu N."/>
            <person name="Indic B."/>
            <person name="Wong-Bajracharya J."/>
            <person name="Merenyi Z."/>
            <person name="Ke H.-M."/>
            <person name="Monk M."/>
            <person name="Kocsube S."/>
            <person name="Drula E."/>
            <person name="Lipzen A."/>
            <person name="Balint B."/>
            <person name="Henrissat B."/>
            <person name="Andreopoulos B."/>
            <person name="Martin F.M."/>
            <person name="Harder C.B."/>
            <person name="Rigling D."/>
            <person name="Ford K.L."/>
            <person name="Foster G.D."/>
            <person name="Pangilinan J."/>
            <person name="Papanicolaou A."/>
            <person name="Barry K."/>
            <person name="LaButti K."/>
            <person name="Viragh M."/>
            <person name="Koriabine M."/>
            <person name="Yan M."/>
            <person name="Riley R."/>
            <person name="Champramary S."/>
            <person name="Plett K.L."/>
            <person name="Tsai I.J."/>
            <person name="Slot J."/>
            <person name="Sipos G."/>
            <person name="Plett J."/>
            <person name="Nagy L.G."/>
            <person name="Grigoriev I.V."/>
        </authorList>
    </citation>
    <scope>NUCLEOTIDE SEQUENCE</scope>
    <source>
        <strain evidence="2">ICMP 16352</strain>
    </source>
</reference>
<sequence length="324" mass="36685">MYRHPATKGLKPFAYESTISLPAEPMSAAMIFVEIKTLRSRWQHMGAVHPLYPSENCAETTYRHPATRNSFPTLSTPEIALRQQIAVRGACLSYAVKIRNCAEMTYQCLGSEVLMIVVWKYVLLLLNHGTSISAADEDQAKYKLFGQLLTRKLEGISRKAILDQRCGDGNETQQLAKENFKCKALFEQTTRLIEGTPGYDDMVDFRVRSQHINRDETVDEDQCDARCVDGFVQGLAVAMDGRSRHGKFIVECDDGKKEFKVAAAHTYPIPEDTYTLIYYICKMLPNACVVGRSLPGGRFEKVSVVQTCDNNFRDITEERRYILI</sequence>
<accession>A0AA39KCL6</accession>
<proteinExistence type="predicted"/>
<evidence type="ECO:0000313" key="3">
    <source>
        <dbReference type="Proteomes" id="UP001175227"/>
    </source>
</evidence>
<name>A0AA39KCL6_9AGAR</name>
<evidence type="ECO:0000313" key="2">
    <source>
        <dbReference type="EMBL" id="KAK0458691.1"/>
    </source>
</evidence>
<dbReference type="EMBL" id="JAUEPR010000300">
    <property type="protein sequence ID" value="KAK0458691.1"/>
    <property type="molecule type" value="Genomic_DNA"/>
</dbReference>
<evidence type="ECO:0000313" key="1">
    <source>
        <dbReference type="EMBL" id="KAK0458689.1"/>
    </source>
</evidence>
<dbReference type="Proteomes" id="UP001175227">
    <property type="component" value="Unassembled WGS sequence"/>
</dbReference>
<protein>
    <submittedName>
        <fullName evidence="2">Uncharacterized protein</fullName>
    </submittedName>
</protein>
<keyword evidence="3" id="KW-1185">Reference proteome</keyword>
<organism evidence="2 3">
    <name type="scientific">Armillaria novae-zelandiae</name>
    <dbReference type="NCBI Taxonomy" id="153914"/>
    <lineage>
        <taxon>Eukaryota</taxon>
        <taxon>Fungi</taxon>
        <taxon>Dikarya</taxon>
        <taxon>Basidiomycota</taxon>
        <taxon>Agaricomycotina</taxon>
        <taxon>Agaricomycetes</taxon>
        <taxon>Agaricomycetidae</taxon>
        <taxon>Agaricales</taxon>
        <taxon>Marasmiineae</taxon>
        <taxon>Physalacriaceae</taxon>
        <taxon>Armillaria</taxon>
    </lineage>
</organism>
<dbReference type="AlphaFoldDB" id="A0AA39KCL6"/>
<gene>
    <name evidence="1" type="ORF">IW261DRAFT_1430357</name>
    <name evidence="2" type="ORF">IW261DRAFT_1656433</name>
</gene>
<dbReference type="EMBL" id="JAUEPR010000300">
    <property type="protein sequence ID" value="KAK0458689.1"/>
    <property type="molecule type" value="Genomic_DNA"/>
</dbReference>